<protein>
    <recommendedName>
        <fullName evidence="8">CRISPR-associated endoribonuclease Cas2</fullName>
        <ecNumber evidence="8">3.1.-.-</ecNumber>
    </recommendedName>
</protein>
<dbReference type="InterPro" id="IPR021127">
    <property type="entry name" value="CRISPR_associated_Cas2"/>
</dbReference>
<feature type="binding site" evidence="8">
    <location>
        <position position="10"/>
    </location>
    <ligand>
        <name>Mg(2+)</name>
        <dbReference type="ChEBI" id="CHEBI:18420"/>
        <note>catalytic</note>
    </ligand>
</feature>
<dbReference type="HAMAP" id="MF_01471">
    <property type="entry name" value="Cas2"/>
    <property type="match status" value="1"/>
</dbReference>
<dbReference type="EC" id="3.1.-.-" evidence="8"/>
<dbReference type="Gene3D" id="3.30.70.240">
    <property type="match status" value="1"/>
</dbReference>
<evidence type="ECO:0000256" key="4">
    <source>
        <dbReference type="ARBA" id="ARBA00022759"/>
    </source>
</evidence>
<dbReference type="InterPro" id="IPR019199">
    <property type="entry name" value="Virulence_VapD/CRISPR_Cas2"/>
</dbReference>
<dbReference type="GO" id="GO:0043571">
    <property type="term" value="P:maintenance of CRISPR repeat elements"/>
    <property type="evidence" value="ECO:0007669"/>
    <property type="project" value="UniProtKB-UniRule"/>
</dbReference>
<comment type="function">
    <text evidence="8">CRISPR (clustered regularly interspaced short palindromic repeat), is an adaptive immune system that provides protection against mobile genetic elements (viruses, transposable elements and conjugative plasmids). CRISPR clusters contain sequences complementary to antecedent mobile elements and target invading nucleic acids. CRISPR clusters are transcribed and processed into CRISPR RNA (crRNA). Functions as a ssRNA-specific endoribonuclease. Involved in the integration of spacer DNA into the CRISPR cassette.</text>
</comment>
<dbReference type="GO" id="GO:0016787">
    <property type="term" value="F:hydrolase activity"/>
    <property type="evidence" value="ECO:0007669"/>
    <property type="project" value="UniProtKB-KW"/>
</dbReference>
<evidence type="ECO:0000256" key="1">
    <source>
        <dbReference type="ARBA" id="ARBA00001946"/>
    </source>
</evidence>
<evidence type="ECO:0000256" key="3">
    <source>
        <dbReference type="ARBA" id="ARBA00022723"/>
    </source>
</evidence>
<dbReference type="STRING" id="348780.NP_3276A"/>
<dbReference type="AlphaFoldDB" id="A0A1U7EX57"/>
<evidence type="ECO:0000256" key="6">
    <source>
        <dbReference type="ARBA" id="ARBA00022842"/>
    </source>
</evidence>
<dbReference type="SUPFAM" id="SSF143430">
    <property type="entry name" value="TTP0101/SSO1404-like"/>
    <property type="match status" value="1"/>
</dbReference>
<organism evidence="9 10">
    <name type="scientific">Natronomonas pharaonis (strain ATCC 35678 / DSM 2160 / CIP 103997 / JCM 8858 / NBRC 14720 / NCIMB 2260 / Gabara)</name>
    <name type="common">Halobacterium pharaonis</name>
    <dbReference type="NCBI Taxonomy" id="348780"/>
    <lineage>
        <taxon>Archaea</taxon>
        <taxon>Methanobacteriati</taxon>
        <taxon>Methanobacteriota</taxon>
        <taxon>Stenosarchaea group</taxon>
        <taxon>Halobacteria</taxon>
        <taxon>Halobacteriales</taxon>
        <taxon>Natronomonadaceae</taxon>
        <taxon>Natronomonas</taxon>
    </lineage>
</organism>
<keyword evidence="3 8" id="KW-0479">Metal-binding</keyword>
<accession>A0A1U7EX57</accession>
<gene>
    <name evidence="8 9" type="primary">cas2</name>
    <name evidence="9" type="ordered locus">NP_3276A</name>
</gene>
<dbReference type="Proteomes" id="UP000002698">
    <property type="component" value="Chromosome"/>
</dbReference>
<keyword evidence="2 8" id="KW-0540">Nuclease</keyword>
<evidence type="ECO:0000256" key="7">
    <source>
        <dbReference type="ARBA" id="ARBA00023118"/>
    </source>
</evidence>
<dbReference type="NCBIfam" id="TIGR01573">
    <property type="entry name" value="cas2"/>
    <property type="match status" value="1"/>
</dbReference>
<dbReference type="CDD" id="cd09725">
    <property type="entry name" value="Cas2_I_II_III"/>
    <property type="match status" value="1"/>
</dbReference>
<keyword evidence="7 8" id="KW-0051">Antiviral defense</keyword>
<dbReference type="PANTHER" id="PTHR34405:SF3">
    <property type="entry name" value="CRISPR-ASSOCIATED ENDORIBONUCLEASE CAS2 3"/>
    <property type="match status" value="1"/>
</dbReference>
<dbReference type="eggNOG" id="arCOG04194">
    <property type="taxonomic scope" value="Archaea"/>
</dbReference>
<proteinExistence type="inferred from homology"/>
<comment type="cofactor">
    <cofactor evidence="1 8">
        <name>Mg(2+)</name>
        <dbReference type="ChEBI" id="CHEBI:18420"/>
    </cofactor>
</comment>
<dbReference type="GO" id="GO:0004521">
    <property type="term" value="F:RNA endonuclease activity"/>
    <property type="evidence" value="ECO:0007669"/>
    <property type="project" value="InterPro"/>
</dbReference>
<dbReference type="GO" id="GO:0051607">
    <property type="term" value="P:defense response to virus"/>
    <property type="evidence" value="ECO:0007669"/>
    <property type="project" value="UniProtKB-UniRule"/>
</dbReference>
<dbReference type="EMBL" id="CR936257">
    <property type="protein sequence ID" value="CAI49729.1"/>
    <property type="molecule type" value="Genomic_DNA"/>
</dbReference>
<evidence type="ECO:0000256" key="2">
    <source>
        <dbReference type="ARBA" id="ARBA00022722"/>
    </source>
</evidence>
<keyword evidence="10" id="KW-1185">Reference proteome</keyword>
<dbReference type="PANTHER" id="PTHR34405">
    <property type="entry name" value="CRISPR-ASSOCIATED ENDORIBONUCLEASE CAS2"/>
    <property type="match status" value="1"/>
</dbReference>
<dbReference type="HOGENOM" id="CLU_161124_3_0_2"/>
<comment type="similarity">
    <text evidence="8">Belongs to the CRISPR-associated endoribonuclease Cas2 protein family.</text>
</comment>
<dbReference type="GO" id="GO:0046872">
    <property type="term" value="F:metal ion binding"/>
    <property type="evidence" value="ECO:0007669"/>
    <property type="project" value="UniProtKB-UniRule"/>
</dbReference>
<keyword evidence="4 8" id="KW-0255">Endonuclease</keyword>
<evidence type="ECO:0000313" key="9">
    <source>
        <dbReference type="EMBL" id="CAI49729.1"/>
    </source>
</evidence>
<keyword evidence="6 8" id="KW-0460">Magnesium</keyword>
<dbReference type="KEGG" id="nph:NP_3276A"/>
<name>A0A1U7EX57_NATPD</name>
<evidence type="ECO:0000256" key="5">
    <source>
        <dbReference type="ARBA" id="ARBA00022801"/>
    </source>
</evidence>
<dbReference type="Pfam" id="PF09827">
    <property type="entry name" value="CRISPR_Cas2"/>
    <property type="match status" value="1"/>
</dbReference>
<dbReference type="EnsemblBacteria" id="CAI49729">
    <property type="protein sequence ID" value="CAI49729"/>
    <property type="gene ID" value="NP_3276A"/>
</dbReference>
<sequence>MTMRLAVAYDVSDDTNRRHVYRTLQRYGAWRQYSVFELEISKTDRVELEAELESHIDPSAGDRIRIYRLCSACQDATTDIGNDPPDGQSNVI</sequence>
<evidence type="ECO:0000313" key="10">
    <source>
        <dbReference type="Proteomes" id="UP000002698"/>
    </source>
</evidence>
<reference evidence="9 10" key="1">
    <citation type="journal article" date="2005" name="Genome Res.">
        <title>Living with two extremes: conclusions from the genome sequence of Natronomonas pharaonis.</title>
        <authorList>
            <person name="Falb M."/>
            <person name="Pfeiffer F."/>
            <person name="Palm P."/>
            <person name="Rodewald K."/>
            <person name="Hickmann V."/>
            <person name="Tittor J."/>
            <person name="Oesterhelt D."/>
        </authorList>
    </citation>
    <scope>NUCLEOTIDE SEQUENCE [LARGE SCALE GENOMIC DNA]</scope>
    <source>
        <strain evidence="10">ATCC 35678 / DSM 2160 / CIP 103997 / JCM 8858 / NBRC 14720 / NCIMB 2260 / Gabara</strain>
    </source>
</reference>
<evidence type="ECO:0000256" key="8">
    <source>
        <dbReference type="HAMAP-Rule" id="MF_01471"/>
    </source>
</evidence>
<comment type="subunit">
    <text evidence="8">Homodimer, forms a heterotetramer with a Cas1 homodimer.</text>
</comment>
<keyword evidence="5 8" id="KW-0378">Hydrolase</keyword>